<dbReference type="InterPro" id="IPR033718">
    <property type="entry name" value="DAGK_prok"/>
</dbReference>
<feature type="binding site" evidence="22">
    <location>
        <position position="38"/>
    </location>
    <ligand>
        <name>ATP</name>
        <dbReference type="ChEBI" id="CHEBI:30616"/>
    </ligand>
</feature>
<evidence type="ECO:0000256" key="24">
    <source>
        <dbReference type="RuleBase" id="RU363065"/>
    </source>
</evidence>
<keyword evidence="16 24" id="KW-0443">Lipid metabolism</keyword>
<evidence type="ECO:0000256" key="11">
    <source>
        <dbReference type="ARBA" id="ARBA00022741"/>
    </source>
</evidence>
<dbReference type="PANTHER" id="PTHR34299:SF1">
    <property type="entry name" value="DIACYLGLYCEROL KINASE"/>
    <property type="match status" value="1"/>
</dbReference>
<reference evidence="25" key="1">
    <citation type="submission" date="2023-08" db="EMBL/GenBank/DDBJ databases">
        <title>Functional and genomic diversity of the sorghum phyllosphere microbiome.</title>
        <authorList>
            <person name="Shade A."/>
        </authorList>
    </citation>
    <scope>NUCLEOTIDE SEQUENCE</scope>
    <source>
        <strain evidence="25">SORGH_AS_0201</strain>
    </source>
</reference>
<evidence type="ECO:0000256" key="12">
    <source>
        <dbReference type="ARBA" id="ARBA00022777"/>
    </source>
</evidence>
<proteinExistence type="inferred from homology"/>
<keyword evidence="17 24" id="KW-0472">Membrane</keyword>
<feature type="binding site" evidence="23">
    <location>
        <position position="105"/>
    </location>
    <ligand>
        <name>a divalent metal cation</name>
        <dbReference type="ChEBI" id="CHEBI:60240"/>
    </ligand>
</feature>
<feature type="binding site" evidence="21">
    <location>
        <position position="84"/>
    </location>
    <ligand>
        <name>substrate</name>
    </ligand>
</feature>
<organism evidence="25 26">
    <name type="scientific">Pseudomonas oryzihabitans</name>
    <dbReference type="NCBI Taxonomy" id="47885"/>
    <lineage>
        <taxon>Bacteria</taxon>
        <taxon>Pseudomonadati</taxon>
        <taxon>Pseudomonadota</taxon>
        <taxon>Gammaproteobacteria</taxon>
        <taxon>Pseudomonadales</taxon>
        <taxon>Pseudomonadaceae</taxon>
        <taxon>Pseudomonas</taxon>
    </lineage>
</organism>
<evidence type="ECO:0000256" key="20">
    <source>
        <dbReference type="PIRSR" id="PIRSR600829-1"/>
    </source>
</evidence>
<evidence type="ECO:0000256" key="18">
    <source>
        <dbReference type="ARBA" id="ARBA00023209"/>
    </source>
</evidence>
<dbReference type="GO" id="GO:0046872">
    <property type="term" value="F:metal ion binding"/>
    <property type="evidence" value="ECO:0007669"/>
    <property type="project" value="UniProtKB-KW"/>
</dbReference>
<dbReference type="GO" id="GO:0005524">
    <property type="term" value="F:ATP binding"/>
    <property type="evidence" value="ECO:0007669"/>
    <property type="project" value="UniProtKB-KW"/>
</dbReference>
<keyword evidence="8 24" id="KW-0808">Transferase</keyword>
<feature type="binding site" evidence="21">
    <location>
        <position position="38"/>
    </location>
    <ligand>
        <name>substrate</name>
    </ligand>
</feature>
<evidence type="ECO:0000256" key="3">
    <source>
        <dbReference type="ARBA" id="ARBA00012133"/>
    </source>
</evidence>
<feature type="binding site" evidence="22">
    <location>
        <begin position="123"/>
        <end position="124"/>
    </location>
    <ligand>
        <name>ATP</name>
        <dbReference type="ChEBI" id="CHEBI:30616"/>
    </ligand>
</feature>
<evidence type="ECO:0000313" key="25">
    <source>
        <dbReference type="EMBL" id="MDR6235822.1"/>
    </source>
</evidence>
<evidence type="ECO:0000256" key="8">
    <source>
        <dbReference type="ARBA" id="ARBA00022679"/>
    </source>
</evidence>
<evidence type="ECO:0000256" key="1">
    <source>
        <dbReference type="ARBA" id="ARBA00004429"/>
    </source>
</evidence>
<feature type="transmembrane region" description="Helical" evidence="24">
    <location>
        <begin position="128"/>
        <end position="146"/>
    </location>
</feature>
<keyword evidence="7 24" id="KW-0997">Cell inner membrane</keyword>
<dbReference type="InterPro" id="IPR036945">
    <property type="entry name" value="DAGK_sf"/>
</dbReference>
<evidence type="ECO:0000256" key="5">
    <source>
        <dbReference type="ARBA" id="ARBA00022475"/>
    </source>
</evidence>
<evidence type="ECO:0000256" key="17">
    <source>
        <dbReference type="ARBA" id="ARBA00023136"/>
    </source>
</evidence>
<keyword evidence="10 23" id="KW-0479">Metal-binding</keyword>
<feature type="binding site" evidence="21">
    <location>
        <position position="127"/>
    </location>
    <ligand>
        <name>substrate</name>
    </ligand>
</feature>
<evidence type="ECO:0000256" key="21">
    <source>
        <dbReference type="PIRSR" id="PIRSR600829-2"/>
    </source>
</evidence>
<evidence type="ECO:0000256" key="15">
    <source>
        <dbReference type="ARBA" id="ARBA00022989"/>
    </source>
</evidence>
<evidence type="ECO:0000256" key="23">
    <source>
        <dbReference type="PIRSR" id="PIRSR600829-4"/>
    </source>
</evidence>
<dbReference type="Proteomes" id="UP001268036">
    <property type="component" value="Unassembled WGS sequence"/>
</dbReference>
<dbReference type="Gene3D" id="1.10.287.3610">
    <property type="match status" value="1"/>
</dbReference>
<feature type="binding site" evidence="22">
    <location>
        <position position="105"/>
    </location>
    <ligand>
        <name>ATP</name>
        <dbReference type="ChEBI" id="CHEBI:30616"/>
    </ligand>
</feature>
<keyword evidence="18" id="KW-0594">Phospholipid biosynthesis</keyword>
<comment type="subcellular location">
    <subcellularLocation>
        <location evidence="1 24">Cell inner membrane</location>
        <topology evidence="1 24">Multi-pass membrane protein</topology>
    </subcellularLocation>
</comment>
<evidence type="ECO:0000256" key="2">
    <source>
        <dbReference type="ARBA" id="ARBA00005967"/>
    </source>
</evidence>
<comment type="function">
    <text evidence="24">Catalyzes the ATP-dependent phosphorylation of sn-l,2-diacylglycerol (DAG) to phosphatidic acid. Involved in the recycling of diacylglycerol produced as a by-product during membrane-derived oligosaccharide (MDO) biosynthesis.</text>
</comment>
<keyword evidence="15 24" id="KW-1133">Transmembrane helix</keyword>
<feature type="transmembrane region" description="Helical" evidence="24">
    <location>
        <begin position="58"/>
        <end position="79"/>
    </location>
</feature>
<dbReference type="Pfam" id="PF01219">
    <property type="entry name" value="DAGK_prokar"/>
    <property type="match status" value="1"/>
</dbReference>
<comment type="caution">
    <text evidence="25">The sequence shown here is derived from an EMBL/GenBank/DDBJ whole genome shotgun (WGS) entry which is preliminary data.</text>
</comment>
<keyword evidence="14 23" id="KW-0460">Magnesium</keyword>
<evidence type="ECO:0000256" key="10">
    <source>
        <dbReference type="ARBA" id="ARBA00022723"/>
    </source>
</evidence>
<evidence type="ECO:0000256" key="4">
    <source>
        <dbReference type="ARBA" id="ARBA00017575"/>
    </source>
</evidence>
<feature type="binding site" evidence="22">
    <location>
        <position position="57"/>
    </location>
    <ligand>
        <name>ATP</name>
        <dbReference type="ChEBI" id="CHEBI:30616"/>
    </ligand>
</feature>
<evidence type="ECO:0000256" key="14">
    <source>
        <dbReference type="ARBA" id="ARBA00022842"/>
    </source>
</evidence>
<evidence type="ECO:0000256" key="16">
    <source>
        <dbReference type="ARBA" id="ARBA00023098"/>
    </source>
</evidence>
<dbReference type="CDD" id="cd14264">
    <property type="entry name" value="DAGK_IM"/>
    <property type="match status" value="1"/>
</dbReference>
<feature type="binding site" evidence="21">
    <location>
        <position position="98"/>
    </location>
    <ligand>
        <name>substrate</name>
    </ligand>
</feature>
<evidence type="ECO:0000313" key="26">
    <source>
        <dbReference type="Proteomes" id="UP001268036"/>
    </source>
</evidence>
<accession>A0AAJ2BT11</accession>
<comment type="similarity">
    <text evidence="2 24">Belongs to the bacterial diacylglycerol kinase family.</text>
</comment>
<evidence type="ECO:0000256" key="19">
    <source>
        <dbReference type="ARBA" id="ARBA00023264"/>
    </source>
</evidence>
<dbReference type="InterPro" id="IPR000829">
    <property type="entry name" value="DAGK"/>
</dbReference>
<name>A0AAJ2BT11_9PSED</name>
<evidence type="ECO:0000256" key="22">
    <source>
        <dbReference type="PIRSR" id="PIRSR600829-3"/>
    </source>
</evidence>
<keyword evidence="19 24" id="KW-1208">Phospholipid metabolism</keyword>
<keyword evidence="5" id="KW-1003">Cell membrane</keyword>
<dbReference type="EMBL" id="JAVJAF010000001">
    <property type="protein sequence ID" value="MDR6235822.1"/>
    <property type="molecule type" value="Genomic_DNA"/>
</dbReference>
<dbReference type="PANTHER" id="PTHR34299">
    <property type="entry name" value="DIACYLGLYCEROL KINASE"/>
    <property type="match status" value="1"/>
</dbReference>
<evidence type="ECO:0000256" key="13">
    <source>
        <dbReference type="ARBA" id="ARBA00022840"/>
    </source>
</evidence>
<protein>
    <recommendedName>
        <fullName evidence="4 24">Diacylglycerol kinase</fullName>
        <ecNumber evidence="3 24">2.7.1.107</ecNumber>
    </recommendedName>
</protein>
<feature type="binding site" evidence="21">
    <location>
        <begin position="76"/>
        <end position="79"/>
    </location>
    <ligand>
        <name>substrate</name>
    </ligand>
</feature>
<keyword evidence="13 22" id="KW-0067">ATP-binding</keyword>
<feature type="binding site" evidence="22">
    <location>
        <position position="45"/>
    </location>
    <ligand>
        <name>ATP</name>
        <dbReference type="ChEBI" id="CHEBI:30616"/>
    </ligand>
</feature>
<feature type="binding site" evidence="23">
    <location>
        <position position="57"/>
    </location>
    <ligand>
        <name>a divalent metal cation</name>
        <dbReference type="ChEBI" id="CHEBI:60240"/>
    </ligand>
</feature>
<dbReference type="GO" id="GO:0004143">
    <property type="term" value="F:ATP-dependent diacylglycerol kinase activity"/>
    <property type="evidence" value="ECO:0007669"/>
    <property type="project" value="UniProtKB-EC"/>
</dbReference>
<dbReference type="GO" id="GO:0006654">
    <property type="term" value="P:phosphatidic acid biosynthetic process"/>
    <property type="evidence" value="ECO:0007669"/>
    <property type="project" value="InterPro"/>
</dbReference>
<keyword evidence="11 22" id="KW-0547">Nucleotide-binding</keyword>
<dbReference type="GO" id="GO:0005886">
    <property type="term" value="C:plasma membrane"/>
    <property type="evidence" value="ECO:0007669"/>
    <property type="project" value="UniProtKB-SubCell"/>
</dbReference>
<evidence type="ECO:0000256" key="6">
    <source>
        <dbReference type="ARBA" id="ARBA00022516"/>
    </source>
</evidence>
<feature type="active site" description="Proton acceptor" evidence="20">
    <location>
        <position position="98"/>
    </location>
</feature>
<evidence type="ECO:0000256" key="7">
    <source>
        <dbReference type="ARBA" id="ARBA00022519"/>
    </source>
</evidence>
<dbReference type="EC" id="2.7.1.107" evidence="3 24"/>
<dbReference type="AlphaFoldDB" id="A0AAJ2BT11"/>
<keyword evidence="6" id="KW-0444">Lipid biosynthesis</keyword>
<keyword evidence="9 24" id="KW-0812">Transmembrane</keyword>
<gene>
    <name evidence="25" type="ORF">QE440_003563</name>
</gene>
<keyword evidence="12 24" id="KW-0418">Kinase</keyword>
<comment type="catalytic activity">
    <reaction evidence="24">
        <text>a 1,2-diacyl-sn-glycerol + ATP = a 1,2-diacyl-sn-glycero-3-phosphate + ADP + H(+)</text>
        <dbReference type="Rhea" id="RHEA:10272"/>
        <dbReference type="ChEBI" id="CHEBI:15378"/>
        <dbReference type="ChEBI" id="CHEBI:17815"/>
        <dbReference type="ChEBI" id="CHEBI:30616"/>
        <dbReference type="ChEBI" id="CHEBI:58608"/>
        <dbReference type="ChEBI" id="CHEBI:456216"/>
        <dbReference type="EC" id="2.7.1.107"/>
    </reaction>
</comment>
<feature type="transmembrane region" description="Helical" evidence="24">
    <location>
        <begin position="86"/>
        <end position="108"/>
    </location>
</feature>
<comment type="cofactor">
    <cofactor evidence="23">
        <name>Mg(2+)</name>
        <dbReference type="ChEBI" id="CHEBI:18420"/>
    </cofactor>
    <text evidence="23">Mn(2+), Zn(2+), Cd(2+) and Co(2+) support activity to lesser extents.</text>
</comment>
<sequence length="147" mass="15712">MLSLPAVCRLPSASGSGSILLMELSVISPYKGKTGLRRVINATGYSLAGLRTAFRQEAAFRSLVALNVVLLPIAFWLDVSRGERALLVAVCLLSLVVELFNAAIEAVVDRISLDWHELSKNAKDLGSAAQFVAMFIIAAVWGVVLLG</sequence>
<evidence type="ECO:0000256" key="9">
    <source>
        <dbReference type="ARBA" id="ARBA00022692"/>
    </source>
</evidence>